<dbReference type="EMBL" id="JAODUP010000040">
    <property type="protein sequence ID" value="KAK2166334.1"/>
    <property type="molecule type" value="Genomic_DNA"/>
</dbReference>
<evidence type="ECO:0000256" key="4">
    <source>
        <dbReference type="ARBA" id="ARBA00023163"/>
    </source>
</evidence>
<name>A0AAD9K7M3_9ANNE</name>
<evidence type="ECO:0000256" key="1">
    <source>
        <dbReference type="ARBA" id="ARBA00004123"/>
    </source>
</evidence>
<proteinExistence type="predicted"/>
<dbReference type="PANTHER" id="PTHR46062">
    <property type="entry name" value="STEROL REGULATORY ELEMENT-BINDING PROTEIN"/>
    <property type="match status" value="1"/>
</dbReference>
<dbReference type="GO" id="GO:0005634">
    <property type="term" value="C:nucleus"/>
    <property type="evidence" value="ECO:0007669"/>
    <property type="project" value="UniProtKB-SubCell"/>
</dbReference>
<dbReference type="GO" id="GO:0000978">
    <property type="term" value="F:RNA polymerase II cis-regulatory region sequence-specific DNA binding"/>
    <property type="evidence" value="ECO:0007669"/>
    <property type="project" value="TreeGrafter"/>
</dbReference>
<dbReference type="Proteomes" id="UP001208570">
    <property type="component" value="Unassembled WGS sequence"/>
</dbReference>
<keyword evidence="4" id="KW-0804">Transcription</keyword>
<comment type="subcellular location">
    <subcellularLocation>
        <location evidence="1">Nucleus</location>
    </subcellularLocation>
</comment>
<evidence type="ECO:0000313" key="6">
    <source>
        <dbReference type="EMBL" id="KAK2166334.1"/>
    </source>
</evidence>
<accession>A0AAD9K7M3</accession>
<evidence type="ECO:0000256" key="2">
    <source>
        <dbReference type="ARBA" id="ARBA00023015"/>
    </source>
</evidence>
<sequence length="546" mass="60310">MPFQGNYIEAANNLRQCLRALGRPLPVSKFDQMSCFVWHFIRQSLHRIHIGKWLSSKAGGFWAHVSSDEVYGSAKDAALVYHKLHQLHITGHVKASTIQTLTLALCAVNLAEAAGPAIPTETMGEIYATAAVTVKMCLPGLLQVISRYFLCRARRVCTCNGSSVPLSMQWLCHPLGHRFFVDGSWKCQSNDSPYSMTRNEADPLAHVTRAFREHLLERALYSLVTPGYQSNNIVGPNKGSDGTPHCAEVLQYVQLLNECATAGGSQKESLTIGSSVVGVSAAERLYSTLDAFPKQLQQSDDPLPRSVYLAFKARKNFLSNTKSICTYSAIQQCNRAGELLKESLALGSDSSGENIKKAVQLLVCDWLLTTRTEVWEQEKNDSGDFYTTTVSHKELAAFHQDLGSLRKVCQHLKAALPRVFLHEATSRSMAGASPAKTRQLLHKSLRRRHIGKGHDSSDREFDDITEVENIGQREHATALLMACRHLPAQLTSPGQRATMLTEAAKTYEKLGDKKGVQECRNLLMKHSNTTSCVTTRMAAPVPIKCS</sequence>
<keyword evidence="5" id="KW-0539">Nucleus</keyword>
<gene>
    <name evidence="6" type="ORF">LSH36_40g20072</name>
</gene>
<reference evidence="6" key="1">
    <citation type="journal article" date="2023" name="Mol. Biol. Evol.">
        <title>Third-Generation Sequencing Reveals the Adaptive Role of the Epigenome in Three Deep-Sea Polychaetes.</title>
        <authorList>
            <person name="Perez M."/>
            <person name="Aroh O."/>
            <person name="Sun Y."/>
            <person name="Lan Y."/>
            <person name="Juniper S.K."/>
            <person name="Young C.R."/>
            <person name="Angers B."/>
            <person name="Qian P.Y."/>
        </authorList>
    </citation>
    <scope>NUCLEOTIDE SEQUENCE</scope>
    <source>
        <strain evidence="6">P08H-3</strain>
    </source>
</reference>
<evidence type="ECO:0000256" key="5">
    <source>
        <dbReference type="ARBA" id="ARBA00023242"/>
    </source>
</evidence>
<keyword evidence="3" id="KW-0238">DNA-binding</keyword>
<organism evidence="6 7">
    <name type="scientific">Paralvinella palmiformis</name>
    <dbReference type="NCBI Taxonomy" id="53620"/>
    <lineage>
        <taxon>Eukaryota</taxon>
        <taxon>Metazoa</taxon>
        <taxon>Spiralia</taxon>
        <taxon>Lophotrochozoa</taxon>
        <taxon>Annelida</taxon>
        <taxon>Polychaeta</taxon>
        <taxon>Sedentaria</taxon>
        <taxon>Canalipalpata</taxon>
        <taxon>Terebellida</taxon>
        <taxon>Terebelliformia</taxon>
        <taxon>Alvinellidae</taxon>
        <taxon>Paralvinella</taxon>
    </lineage>
</organism>
<dbReference type="GO" id="GO:0000981">
    <property type="term" value="F:DNA-binding transcription factor activity, RNA polymerase II-specific"/>
    <property type="evidence" value="ECO:0007669"/>
    <property type="project" value="TreeGrafter"/>
</dbReference>
<protein>
    <submittedName>
        <fullName evidence="6">Uncharacterized protein</fullName>
    </submittedName>
</protein>
<evidence type="ECO:0000256" key="3">
    <source>
        <dbReference type="ARBA" id="ARBA00023125"/>
    </source>
</evidence>
<keyword evidence="7" id="KW-1185">Reference proteome</keyword>
<dbReference type="PANTHER" id="PTHR46062:SF1">
    <property type="entry name" value="LP12374P"/>
    <property type="match status" value="1"/>
</dbReference>
<comment type="caution">
    <text evidence="6">The sequence shown here is derived from an EMBL/GenBank/DDBJ whole genome shotgun (WGS) entry which is preliminary data.</text>
</comment>
<dbReference type="AlphaFoldDB" id="A0AAD9K7M3"/>
<keyword evidence="2" id="KW-0805">Transcription regulation</keyword>
<evidence type="ECO:0000313" key="7">
    <source>
        <dbReference type="Proteomes" id="UP001208570"/>
    </source>
</evidence>